<feature type="compositionally biased region" description="Low complexity" evidence="2">
    <location>
        <begin position="498"/>
        <end position="515"/>
    </location>
</feature>
<feature type="compositionally biased region" description="Basic and acidic residues" evidence="2">
    <location>
        <begin position="66"/>
        <end position="90"/>
    </location>
</feature>
<name>A0A422NVQ7_9TRYP</name>
<keyword evidence="1" id="KW-0175">Coiled coil</keyword>
<comment type="caution">
    <text evidence="3">The sequence shown here is derived from an EMBL/GenBank/DDBJ whole genome shotgun (WGS) entry which is preliminary data.</text>
</comment>
<feature type="compositionally biased region" description="Low complexity" evidence="2">
    <location>
        <begin position="364"/>
        <end position="381"/>
    </location>
</feature>
<reference evidence="3 4" key="1">
    <citation type="journal article" date="2018" name="BMC Genomics">
        <title>Genomic comparison of Trypanosoma conorhini and Trypanosoma rangeli to Trypanosoma cruzi strains of high and low virulence.</title>
        <authorList>
            <person name="Bradwell K.R."/>
            <person name="Koparde V.N."/>
            <person name="Matveyev A.V."/>
            <person name="Serrano M.G."/>
            <person name="Alves J.M."/>
            <person name="Parikh H."/>
            <person name="Huang B."/>
            <person name="Lee V."/>
            <person name="Espinosa-Alvarez O."/>
            <person name="Ortiz P.A."/>
            <person name="Costa-Martins A.G."/>
            <person name="Teixeira M.M."/>
            <person name="Buck G.A."/>
        </authorList>
    </citation>
    <scope>NUCLEOTIDE SEQUENCE [LARGE SCALE GENOMIC DNA]</scope>
    <source>
        <strain evidence="3 4">025E</strain>
    </source>
</reference>
<organism evidence="3 4">
    <name type="scientific">Trypanosoma conorhini</name>
    <dbReference type="NCBI Taxonomy" id="83891"/>
    <lineage>
        <taxon>Eukaryota</taxon>
        <taxon>Discoba</taxon>
        <taxon>Euglenozoa</taxon>
        <taxon>Kinetoplastea</taxon>
        <taxon>Metakinetoplastina</taxon>
        <taxon>Trypanosomatida</taxon>
        <taxon>Trypanosomatidae</taxon>
        <taxon>Trypanosoma</taxon>
    </lineage>
</organism>
<gene>
    <name evidence="3" type="ORF">Tco025E_06962</name>
</gene>
<feature type="region of interest" description="Disordered" evidence="2">
    <location>
        <begin position="294"/>
        <end position="391"/>
    </location>
</feature>
<dbReference type="GeneID" id="40320573"/>
<dbReference type="EMBL" id="MKKU01000508">
    <property type="protein sequence ID" value="RNF09536.1"/>
    <property type="molecule type" value="Genomic_DNA"/>
</dbReference>
<dbReference type="AlphaFoldDB" id="A0A422NVQ7"/>
<feature type="region of interest" description="Disordered" evidence="2">
    <location>
        <begin position="27"/>
        <end position="138"/>
    </location>
</feature>
<dbReference type="Proteomes" id="UP000284403">
    <property type="component" value="Unassembled WGS sequence"/>
</dbReference>
<feature type="coiled-coil region" evidence="1">
    <location>
        <begin position="180"/>
        <end position="239"/>
    </location>
</feature>
<evidence type="ECO:0000256" key="1">
    <source>
        <dbReference type="SAM" id="Coils"/>
    </source>
</evidence>
<evidence type="ECO:0000313" key="3">
    <source>
        <dbReference type="EMBL" id="RNF09536.1"/>
    </source>
</evidence>
<evidence type="ECO:0000313" key="4">
    <source>
        <dbReference type="Proteomes" id="UP000284403"/>
    </source>
</evidence>
<feature type="compositionally biased region" description="Basic and acidic residues" evidence="2">
    <location>
        <begin position="518"/>
        <end position="530"/>
    </location>
</feature>
<feature type="region of interest" description="Disordered" evidence="2">
    <location>
        <begin position="496"/>
        <end position="547"/>
    </location>
</feature>
<accession>A0A422NVQ7</accession>
<evidence type="ECO:0000256" key="2">
    <source>
        <dbReference type="SAM" id="MobiDB-lite"/>
    </source>
</evidence>
<sequence>MRAESEAARDELRRRLRNVVRVIDEALSLHGRRTGAGPLRSSVTDVPERSDSARLAPHVSSEAEVPSERRRRELQEERESAQRRLESLKRARERRGRRSETTPDGSDASGPLLAPLHSSELDPQRQPPAPLQLLLPTAPDSPVAADIGVKQSCDAWEGGRGGSSPREAQTQVAVLEEEFRKRFAERCAEEESRLEELRTVRRSAMAARQKALAEAQAQIERAESERVAKLLQIQNEMERSLAASQERCIPTEAEVRAIGAHEEALAALRAHTGIGAASPSPVCHSPSLSTSVVARSASCGGSSPQRRGASLKPTRSPPLDGVLSSATPPQADYSPSPLGPEETSPPSPRRSPHTAAVSGGSGSPAGSFAAGKGTSGSRTPSPSLPFPPPATLSVAAAANDVKEVPLTAASPTGPPQERFLFSPSVTSSALGHAVSNPPARSLLPSQFLSGLRRRGLLADVLPSGETVIPTLVRLSKDGREVLLLVERLERALACRSRTPPTSLSQALPSSSSALSRGMRRELPSPRKEGAAHQQQEQQQRGKSKLDVSSTRRVREIYHVSLVDGFLLYPHGVIGVGATGSVSSIICGTRARQLLIEHACTLFELGKTSPYCLALVSPGPPHHKNEAAGSPLPHRRSQSDLSGATLLLLRFRCRWDWVAFLVAVAATTTQWRGTPPLSYGRALWMLAAQLWRRQRNSLVLSAPTKHYRGLPVSVLSFTPVLKPVAASSAGTTSASIERSKYLRAAPARFAVPPPCDWHDSNEDDYGTTSRVDGRRFARGAGALPTGHRSRFGVRPLTTSNGCFSRHSSASATRVGNGY</sequence>
<dbReference type="RefSeq" id="XP_029226043.1">
    <property type="nucleotide sequence ID" value="XM_029373829.1"/>
</dbReference>
<dbReference type="OrthoDB" id="250095at2759"/>
<proteinExistence type="predicted"/>
<keyword evidence="4" id="KW-1185">Reference proteome</keyword>
<feature type="compositionally biased region" description="Polar residues" evidence="2">
    <location>
        <begin position="294"/>
        <end position="305"/>
    </location>
</feature>
<protein>
    <submittedName>
        <fullName evidence="3">Uncharacterized protein</fullName>
    </submittedName>
</protein>